<feature type="transmembrane region" description="Helical" evidence="9">
    <location>
        <begin position="58"/>
        <end position="79"/>
    </location>
</feature>
<evidence type="ECO:0000256" key="4">
    <source>
        <dbReference type="ARBA" id="ARBA00022692"/>
    </source>
</evidence>
<keyword evidence="4 8" id="KW-0812">Transmembrane</keyword>
<reference evidence="10" key="2">
    <citation type="submission" date="2021-04" db="EMBL/GenBank/DDBJ databases">
        <authorList>
            <person name="Gilroy R."/>
        </authorList>
    </citation>
    <scope>NUCLEOTIDE SEQUENCE</scope>
    <source>
        <strain evidence="10">CHK186-16707</strain>
    </source>
</reference>
<organism evidence="10 11">
    <name type="scientific">Candidatus Mailhella merdigallinarum</name>
    <dbReference type="NCBI Taxonomy" id="2838658"/>
    <lineage>
        <taxon>Bacteria</taxon>
        <taxon>Pseudomonadati</taxon>
        <taxon>Thermodesulfobacteriota</taxon>
        <taxon>Desulfovibrionia</taxon>
        <taxon>Desulfovibrionales</taxon>
        <taxon>Desulfovibrionaceae</taxon>
        <taxon>Mailhella</taxon>
    </lineage>
</organism>
<evidence type="ECO:0000256" key="1">
    <source>
        <dbReference type="ARBA" id="ARBA00004651"/>
    </source>
</evidence>
<comment type="subcellular location">
    <subcellularLocation>
        <location evidence="1 8">Cell membrane</location>
        <topology evidence="1 8">Multi-pass membrane protein</topology>
    </subcellularLocation>
</comment>
<evidence type="ECO:0000256" key="6">
    <source>
        <dbReference type="ARBA" id="ARBA00023136"/>
    </source>
</evidence>
<accession>A0A9D2HC00</accession>
<dbReference type="GO" id="GO:0031460">
    <property type="term" value="P:glycine betaine transport"/>
    <property type="evidence" value="ECO:0007669"/>
    <property type="project" value="TreeGrafter"/>
</dbReference>
<protein>
    <submittedName>
        <fullName evidence="10">QacE family quaternary ammonium compound efflux SMR transporter</fullName>
    </submittedName>
</protein>
<dbReference type="GO" id="GO:0015297">
    <property type="term" value="F:antiporter activity"/>
    <property type="evidence" value="ECO:0007669"/>
    <property type="project" value="TreeGrafter"/>
</dbReference>
<dbReference type="Pfam" id="PF00893">
    <property type="entry name" value="Multi_Drug_Res"/>
    <property type="match status" value="1"/>
</dbReference>
<evidence type="ECO:0000256" key="3">
    <source>
        <dbReference type="ARBA" id="ARBA00022475"/>
    </source>
</evidence>
<evidence type="ECO:0000313" key="10">
    <source>
        <dbReference type="EMBL" id="HJA07639.1"/>
    </source>
</evidence>
<dbReference type="EMBL" id="DXAN01000001">
    <property type="protein sequence ID" value="HJA07639.1"/>
    <property type="molecule type" value="Genomic_DNA"/>
</dbReference>
<proteinExistence type="inferred from homology"/>
<keyword evidence="2" id="KW-0813">Transport</keyword>
<dbReference type="InterPro" id="IPR037185">
    <property type="entry name" value="EmrE-like"/>
</dbReference>
<keyword evidence="6 9" id="KW-0472">Membrane</keyword>
<name>A0A9D2HC00_9BACT</name>
<dbReference type="PANTHER" id="PTHR30561">
    <property type="entry name" value="SMR FAMILY PROTON-DEPENDENT DRUG EFFLUX TRANSPORTER SUGE"/>
    <property type="match status" value="1"/>
</dbReference>
<comment type="similarity">
    <text evidence="7 8">Belongs to the drug/metabolite transporter (DMT) superfamily. Small multidrug resistance (SMR) (TC 2.A.7.1) family.</text>
</comment>
<evidence type="ECO:0000313" key="11">
    <source>
        <dbReference type="Proteomes" id="UP000824225"/>
    </source>
</evidence>
<evidence type="ECO:0000256" key="2">
    <source>
        <dbReference type="ARBA" id="ARBA00022448"/>
    </source>
</evidence>
<gene>
    <name evidence="10" type="ORF">H9962_00390</name>
</gene>
<evidence type="ECO:0000256" key="8">
    <source>
        <dbReference type="RuleBase" id="RU003942"/>
    </source>
</evidence>
<dbReference type="AlphaFoldDB" id="A0A9D2HC00"/>
<keyword evidence="3" id="KW-1003">Cell membrane</keyword>
<sequence>MNSYIMLAGAIAAEVTATTALKAAEGFTRPAPSLLVAAGYVTAFWLLSQVVKSVPLGVAYAVWCAGGIVATALLAMVVYGQKPDLPAVLGMGLIVAGVAVMQLFSSMSGH</sequence>
<dbReference type="GO" id="GO:0015220">
    <property type="term" value="F:choline transmembrane transporter activity"/>
    <property type="evidence" value="ECO:0007669"/>
    <property type="project" value="TreeGrafter"/>
</dbReference>
<comment type="caution">
    <text evidence="10">The sequence shown here is derived from an EMBL/GenBank/DDBJ whole genome shotgun (WGS) entry which is preliminary data.</text>
</comment>
<feature type="transmembrane region" description="Helical" evidence="9">
    <location>
        <begin position="85"/>
        <end position="104"/>
    </location>
</feature>
<evidence type="ECO:0000256" key="7">
    <source>
        <dbReference type="ARBA" id="ARBA00038032"/>
    </source>
</evidence>
<feature type="transmembrane region" description="Helical" evidence="9">
    <location>
        <begin position="33"/>
        <end position="51"/>
    </location>
</feature>
<dbReference type="InterPro" id="IPR000390">
    <property type="entry name" value="Small_drug/metabolite_transptr"/>
</dbReference>
<dbReference type="PANTHER" id="PTHR30561:SF1">
    <property type="entry name" value="MULTIDRUG TRANSPORTER EMRE"/>
    <property type="match status" value="1"/>
</dbReference>
<dbReference type="SUPFAM" id="SSF103481">
    <property type="entry name" value="Multidrug resistance efflux transporter EmrE"/>
    <property type="match status" value="1"/>
</dbReference>
<keyword evidence="5 9" id="KW-1133">Transmembrane helix</keyword>
<dbReference type="Gene3D" id="1.10.3730.20">
    <property type="match status" value="1"/>
</dbReference>
<evidence type="ECO:0000256" key="9">
    <source>
        <dbReference type="SAM" id="Phobius"/>
    </source>
</evidence>
<dbReference type="GO" id="GO:1990961">
    <property type="term" value="P:xenobiotic detoxification by transmembrane export across the plasma membrane"/>
    <property type="evidence" value="ECO:0007669"/>
    <property type="project" value="UniProtKB-ARBA"/>
</dbReference>
<dbReference type="Proteomes" id="UP000824225">
    <property type="component" value="Unassembled WGS sequence"/>
</dbReference>
<dbReference type="InterPro" id="IPR045324">
    <property type="entry name" value="Small_multidrug_res"/>
</dbReference>
<evidence type="ECO:0000256" key="5">
    <source>
        <dbReference type="ARBA" id="ARBA00022989"/>
    </source>
</evidence>
<dbReference type="GO" id="GO:0015199">
    <property type="term" value="F:amino-acid betaine transmembrane transporter activity"/>
    <property type="evidence" value="ECO:0007669"/>
    <property type="project" value="TreeGrafter"/>
</dbReference>
<dbReference type="FunFam" id="1.10.3730.20:FF:000001">
    <property type="entry name" value="Quaternary ammonium compound resistance transporter SugE"/>
    <property type="match status" value="1"/>
</dbReference>
<reference evidence="10" key="1">
    <citation type="journal article" date="2021" name="PeerJ">
        <title>Extensive microbial diversity within the chicken gut microbiome revealed by metagenomics and culture.</title>
        <authorList>
            <person name="Gilroy R."/>
            <person name="Ravi A."/>
            <person name="Getino M."/>
            <person name="Pursley I."/>
            <person name="Horton D.L."/>
            <person name="Alikhan N.F."/>
            <person name="Baker D."/>
            <person name="Gharbi K."/>
            <person name="Hall N."/>
            <person name="Watson M."/>
            <person name="Adriaenssens E.M."/>
            <person name="Foster-Nyarko E."/>
            <person name="Jarju S."/>
            <person name="Secka A."/>
            <person name="Antonio M."/>
            <person name="Oren A."/>
            <person name="Chaudhuri R.R."/>
            <person name="La Ragione R."/>
            <person name="Hildebrand F."/>
            <person name="Pallen M.J."/>
        </authorList>
    </citation>
    <scope>NUCLEOTIDE SEQUENCE</scope>
    <source>
        <strain evidence="10">CHK186-16707</strain>
    </source>
</reference>
<dbReference type="GO" id="GO:0005886">
    <property type="term" value="C:plasma membrane"/>
    <property type="evidence" value="ECO:0007669"/>
    <property type="project" value="UniProtKB-SubCell"/>
</dbReference>